<dbReference type="GO" id="GO:0016705">
    <property type="term" value="F:oxidoreductase activity, acting on paired donors, with incorporation or reduction of molecular oxygen"/>
    <property type="evidence" value="ECO:0007669"/>
    <property type="project" value="InterPro"/>
</dbReference>
<dbReference type="GO" id="GO:0005506">
    <property type="term" value="F:iron ion binding"/>
    <property type="evidence" value="ECO:0007669"/>
    <property type="project" value="InterPro"/>
</dbReference>
<dbReference type="Proteomes" id="UP000180043">
    <property type="component" value="Unassembled WGS sequence"/>
</dbReference>
<dbReference type="GO" id="GO:0004497">
    <property type="term" value="F:monooxygenase activity"/>
    <property type="evidence" value="ECO:0007669"/>
    <property type="project" value="UniProtKB-KW"/>
</dbReference>
<dbReference type="Pfam" id="PF00067">
    <property type="entry name" value="p450"/>
    <property type="match status" value="1"/>
</dbReference>
<evidence type="ECO:0000256" key="8">
    <source>
        <dbReference type="RuleBase" id="RU000461"/>
    </source>
</evidence>
<dbReference type="PRINTS" id="PR00463">
    <property type="entry name" value="EP450I"/>
</dbReference>
<comment type="similarity">
    <text evidence="1 8">Belongs to the cytochrome P450 family.</text>
</comment>
<dbReference type="EMBL" id="MLIQ01000049">
    <property type="protein sequence ID" value="OHU46114.1"/>
    <property type="molecule type" value="Genomic_DNA"/>
</dbReference>
<dbReference type="InterPro" id="IPR017972">
    <property type="entry name" value="Cyt_P450_CS"/>
</dbReference>
<evidence type="ECO:0000256" key="7">
    <source>
        <dbReference type="PIRSR" id="PIRSR602401-1"/>
    </source>
</evidence>
<evidence type="ECO:0000256" key="6">
    <source>
        <dbReference type="ARBA" id="ARBA00023033"/>
    </source>
</evidence>
<accession>A0A1S1LFN4</accession>
<evidence type="ECO:0000313" key="10">
    <source>
        <dbReference type="Proteomes" id="UP000180043"/>
    </source>
</evidence>
<evidence type="ECO:0000256" key="2">
    <source>
        <dbReference type="ARBA" id="ARBA00022617"/>
    </source>
</evidence>
<dbReference type="GO" id="GO:0020037">
    <property type="term" value="F:heme binding"/>
    <property type="evidence" value="ECO:0007669"/>
    <property type="project" value="InterPro"/>
</dbReference>
<dbReference type="InterPro" id="IPR001128">
    <property type="entry name" value="Cyt_P450"/>
</dbReference>
<dbReference type="AlphaFoldDB" id="A0A1S1LFN4"/>
<feature type="binding site" description="axial binding residue" evidence="7">
    <location>
        <position position="422"/>
    </location>
    <ligand>
        <name>heme</name>
        <dbReference type="ChEBI" id="CHEBI:30413"/>
    </ligand>
    <ligandPart>
        <name>Fe</name>
        <dbReference type="ChEBI" id="CHEBI:18248"/>
    </ligandPart>
</feature>
<organism evidence="9 10">
    <name type="scientific">Mycobacteroides chelonae</name>
    <name type="common">Mycobacterium chelonae</name>
    <dbReference type="NCBI Taxonomy" id="1774"/>
    <lineage>
        <taxon>Bacteria</taxon>
        <taxon>Bacillati</taxon>
        <taxon>Actinomycetota</taxon>
        <taxon>Actinomycetes</taxon>
        <taxon>Mycobacteriales</taxon>
        <taxon>Mycobacteriaceae</taxon>
        <taxon>Mycobacteroides</taxon>
    </lineage>
</organism>
<evidence type="ECO:0000256" key="3">
    <source>
        <dbReference type="ARBA" id="ARBA00022723"/>
    </source>
</evidence>
<dbReference type="Gene3D" id="1.10.630.10">
    <property type="entry name" value="Cytochrome P450"/>
    <property type="match status" value="1"/>
</dbReference>
<dbReference type="SUPFAM" id="SSF48264">
    <property type="entry name" value="Cytochrome P450"/>
    <property type="match status" value="1"/>
</dbReference>
<keyword evidence="6 8" id="KW-0503">Monooxygenase</keyword>
<dbReference type="PROSITE" id="PS00086">
    <property type="entry name" value="CYTOCHROME_P450"/>
    <property type="match status" value="1"/>
</dbReference>
<comment type="cofactor">
    <cofactor evidence="7">
        <name>heme</name>
        <dbReference type="ChEBI" id="CHEBI:30413"/>
    </cofactor>
</comment>
<dbReference type="PANTHER" id="PTHR24291">
    <property type="entry name" value="CYTOCHROME P450 FAMILY 4"/>
    <property type="match status" value="1"/>
</dbReference>
<dbReference type="PRINTS" id="PR00385">
    <property type="entry name" value="P450"/>
</dbReference>
<evidence type="ECO:0000256" key="4">
    <source>
        <dbReference type="ARBA" id="ARBA00023002"/>
    </source>
</evidence>
<dbReference type="InterPro" id="IPR050196">
    <property type="entry name" value="Cytochrome_P450_Monoox"/>
</dbReference>
<evidence type="ECO:0000256" key="5">
    <source>
        <dbReference type="ARBA" id="ARBA00023004"/>
    </source>
</evidence>
<dbReference type="InterPro" id="IPR036396">
    <property type="entry name" value="Cyt_P450_sf"/>
</dbReference>
<proteinExistence type="inferred from homology"/>
<comment type="caution">
    <text evidence="9">The sequence shown here is derived from an EMBL/GenBank/DDBJ whole genome shotgun (WGS) entry which is preliminary data.</text>
</comment>
<keyword evidence="5 7" id="KW-0408">Iron</keyword>
<evidence type="ECO:0000256" key="1">
    <source>
        <dbReference type="ARBA" id="ARBA00010617"/>
    </source>
</evidence>
<reference evidence="9 10" key="1">
    <citation type="submission" date="2016-10" db="EMBL/GenBank/DDBJ databases">
        <title>Evaluation of Human, Veterinary and Environmental Mycobacterium chelonae Isolates by Core Genome Phylogenomic Analysis, Targeted Gene Comparison, and Anti-microbial Susceptibility Patterns: A Tale of Mistaken Identities.</title>
        <authorList>
            <person name="Fogelson S.B."/>
            <person name="Camus A.C."/>
            <person name="Lorenz W."/>
            <person name="Vasireddy R."/>
            <person name="Vasireddy S."/>
            <person name="Smith T."/>
            <person name="Brown-Elliott B.A."/>
            <person name="Wallace R.J.Jr."/>
            <person name="Hasan N.A."/>
            <person name="Reischl U."/>
            <person name="Sanchez S."/>
        </authorList>
    </citation>
    <scope>NUCLEOTIDE SEQUENCE [LARGE SCALE GENOMIC DNA]</scope>
    <source>
        <strain evidence="9 10">15515</strain>
    </source>
</reference>
<sequence>MKRCSCGMAADASVGGWRVVEQSGVREVASLPLAPKNPLPRNEQMAAVRSFHTGTDILRDAGGPVTRFSLAPKWLMPPLVVVTSPRGIRDVVACRDGSIDKTSGVSQELRRLIGPNLFVVPFAEWQPRRRTLQPVFTKQSVNTFGGDMTTATESVCGAWRDGAEIDLDVEARKLTMRALGRSVLGLDLTGRTDMIAAPMRTAVSYAVKRAISPVRLPYWVPTIGRRRARKAASALRQAALDIVTACRRDPSISAPLVEALIAARDPETGEPLTDREIADELIIFIFAGHDTTATTISYALWQLGRNPDIQERVLREVEQLGDRQITPHDVAQLGYTVQVLRESLRLCPPAATGTRMATEDVEIDGYRVEAGSMLVVGRMSVQRDPSLWADPDRFDPDRFTEDAMKSRDRWQYVPFGGGPRGCIGESFAMLEATLALATIVRLAEIDSLNEEFPLAAPLTVVAGGPVPARIKFR</sequence>
<keyword evidence="3 7" id="KW-0479">Metal-binding</keyword>
<name>A0A1S1LFN4_MYCCH</name>
<keyword evidence="4 8" id="KW-0560">Oxidoreductase</keyword>
<protein>
    <submittedName>
        <fullName evidence="9">Cytochrome P450</fullName>
    </submittedName>
</protein>
<dbReference type="PANTHER" id="PTHR24291:SF50">
    <property type="entry name" value="BIFUNCTIONAL ALBAFLAVENONE MONOOXYGENASE_TERPENE SYNTHASE"/>
    <property type="match status" value="1"/>
</dbReference>
<gene>
    <name evidence="9" type="ORF">BKG82_28460</name>
</gene>
<dbReference type="InterPro" id="IPR002401">
    <property type="entry name" value="Cyt_P450_E_grp-I"/>
</dbReference>
<keyword evidence="2 7" id="KW-0349">Heme</keyword>
<evidence type="ECO:0000313" key="9">
    <source>
        <dbReference type="EMBL" id="OHU46114.1"/>
    </source>
</evidence>